<name>A0A4Y2GR18_ARAVE</name>
<evidence type="ECO:0000313" key="2">
    <source>
        <dbReference type="Proteomes" id="UP000499080"/>
    </source>
</evidence>
<dbReference type="AlphaFoldDB" id="A0A4Y2GR18"/>
<dbReference type="EMBL" id="BGPR01001543">
    <property type="protein sequence ID" value="GBM56392.1"/>
    <property type="molecule type" value="Genomic_DNA"/>
</dbReference>
<keyword evidence="2" id="KW-1185">Reference proteome</keyword>
<accession>A0A4Y2GR18</accession>
<dbReference type="Proteomes" id="UP000499080">
    <property type="component" value="Unassembled WGS sequence"/>
</dbReference>
<protein>
    <submittedName>
        <fullName evidence="1">Uncharacterized protein</fullName>
    </submittedName>
</protein>
<sequence>MRLLGIDIILNVTSKLPCDCCTSAIKTEKCFVITNLIVLVLLTFRFDATRGLFWNRPRNFEPRSDDEDDTWEATASPNFRTTPVCTCPSLWILNPMGESVDVDGGHHTSGRMFGHYV</sequence>
<comment type="caution">
    <text evidence="1">The sequence shown here is derived from an EMBL/GenBank/DDBJ whole genome shotgun (WGS) entry which is preliminary data.</text>
</comment>
<reference evidence="1 2" key="1">
    <citation type="journal article" date="2019" name="Sci. Rep.">
        <title>Orb-weaving spider Araneus ventricosus genome elucidates the spidroin gene catalogue.</title>
        <authorList>
            <person name="Kono N."/>
            <person name="Nakamura H."/>
            <person name="Ohtoshi R."/>
            <person name="Moran D.A.P."/>
            <person name="Shinohara A."/>
            <person name="Yoshida Y."/>
            <person name="Fujiwara M."/>
            <person name="Mori M."/>
            <person name="Tomita M."/>
            <person name="Arakawa K."/>
        </authorList>
    </citation>
    <scope>NUCLEOTIDE SEQUENCE [LARGE SCALE GENOMIC DNA]</scope>
</reference>
<proteinExistence type="predicted"/>
<organism evidence="1 2">
    <name type="scientific">Araneus ventricosus</name>
    <name type="common">Orbweaver spider</name>
    <name type="synonym">Epeira ventricosa</name>
    <dbReference type="NCBI Taxonomy" id="182803"/>
    <lineage>
        <taxon>Eukaryota</taxon>
        <taxon>Metazoa</taxon>
        <taxon>Ecdysozoa</taxon>
        <taxon>Arthropoda</taxon>
        <taxon>Chelicerata</taxon>
        <taxon>Arachnida</taxon>
        <taxon>Araneae</taxon>
        <taxon>Araneomorphae</taxon>
        <taxon>Entelegynae</taxon>
        <taxon>Araneoidea</taxon>
        <taxon>Araneidae</taxon>
        <taxon>Araneus</taxon>
    </lineage>
</organism>
<gene>
    <name evidence="1" type="ORF">AVEN_132864_1</name>
</gene>
<evidence type="ECO:0000313" key="1">
    <source>
        <dbReference type="EMBL" id="GBM56392.1"/>
    </source>
</evidence>